<protein>
    <submittedName>
        <fullName evidence="2">Uncharacterized protein</fullName>
    </submittedName>
</protein>
<sequence length="182" mass="20303">MLENLQLALVTNIKSMLENCPALSSIVWNLGSPGCDQFKRSRSRPSTCSSPSFPVPDSRYPVPTPDPAPTHGFQSRPPHQHSSQFPSTNSSTNPGYSSGHTTATPSNRYQPSPHPFPNKRTQTDRQPLHQTNHPSNNSKTQTGKICSPTNTFKQTNSRRTLNKNSDLKFFLFCNLMLFPCIF</sequence>
<feature type="compositionally biased region" description="Polar residues" evidence="1">
    <location>
        <begin position="128"/>
        <end position="152"/>
    </location>
</feature>
<dbReference type="Proteomes" id="UP001356427">
    <property type="component" value="Unassembled WGS sequence"/>
</dbReference>
<feature type="compositionally biased region" description="Polar residues" evidence="1">
    <location>
        <begin position="80"/>
        <end position="110"/>
    </location>
</feature>
<proteinExistence type="predicted"/>
<comment type="caution">
    <text evidence="2">The sequence shown here is derived from an EMBL/GenBank/DDBJ whole genome shotgun (WGS) entry which is preliminary data.</text>
</comment>
<gene>
    <name evidence="2" type="ORF">J4Q44_G00003910</name>
</gene>
<organism evidence="2 3">
    <name type="scientific">Coregonus suidteri</name>
    <dbReference type="NCBI Taxonomy" id="861788"/>
    <lineage>
        <taxon>Eukaryota</taxon>
        <taxon>Metazoa</taxon>
        <taxon>Chordata</taxon>
        <taxon>Craniata</taxon>
        <taxon>Vertebrata</taxon>
        <taxon>Euteleostomi</taxon>
        <taxon>Actinopterygii</taxon>
        <taxon>Neopterygii</taxon>
        <taxon>Teleostei</taxon>
        <taxon>Protacanthopterygii</taxon>
        <taxon>Salmoniformes</taxon>
        <taxon>Salmonidae</taxon>
        <taxon>Coregoninae</taxon>
        <taxon>Coregonus</taxon>
    </lineage>
</organism>
<accession>A0AAN8R8U2</accession>
<dbReference type="EMBL" id="JAGTTL010000001">
    <property type="protein sequence ID" value="KAK6328413.1"/>
    <property type="molecule type" value="Genomic_DNA"/>
</dbReference>
<keyword evidence="3" id="KW-1185">Reference proteome</keyword>
<dbReference type="AlphaFoldDB" id="A0AAN8R8U2"/>
<name>A0AAN8R8U2_9TELE</name>
<reference evidence="2 3" key="1">
    <citation type="submission" date="2021-04" db="EMBL/GenBank/DDBJ databases">
        <authorList>
            <person name="De Guttry C."/>
            <person name="Zahm M."/>
            <person name="Klopp C."/>
            <person name="Cabau C."/>
            <person name="Louis A."/>
            <person name="Berthelot C."/>
            <person name="Parey E."/>
            <person name="Roest Crollius H."/>
            <person name="Montfort J."/>
            <person name="Robinson-Rechavi M."/>
            <person name="Bucao C."/>
            <person name="Bouchez O."/>
            <person name="Gislard M."/>
            <person name="Lluch J."/>
            <person name="Milhes M."/>
            <person name="Lampietro C."/>
            <person name="Lopez Roques C."/>
            <person name="Donnadieu C."/>
            <person name="Braasch I."/>
            <person name="Desvignes T."/>
            <person name="Postlethwait J."/>
            <person name="Bobe J."/>
            <person name="Wedekind C."/>
            <person name="Guiguen Y."/>
        </authorList>
    </citation>
    <scope>NUCLEOTIDE SEQUENCE [LARGE SCALE GENOMIC DNA]</scope>
    <source>
        <strain evidence="2">Cs_M1</strain>
        <tissue evidence="2">Blood</tissue>
    </source>
</reference>
<evidence type="ECO:0000313" key="3">
    <source>
        <dbReference type="Proteomes" id="UP001356427"/>
    </source>
</evidence>
<evidence type="ECO:0000313" key="2">
    <source>
        <dbReference type="EMBL" id="KAK6328413.1"/>
    </source>
</evidence>
<feature type="region of interest" description="Disordered" evidence="1">
    <location>
        <begin position="38"/>
        <end position="152"/>
    </location>
</feature>
<evidence type="ECO:0000256" key="1">
    <source>
        <dbReference type="SAM" id="MobiDB-lite"/>
    </source>
</evidence>